<accession>A0ABQ8I0H1</accession>
<sequence>MAQIKFITGLFSLLMFTALYSIVRAQQDGDADAVVAIVSKGKGVLDEGTATVATKQIVGGRKLSPIFKVRKPEKFKESSAAISTTATHKFAGKCAAKDMSNASYCKTSVNHHFSQDVDDKGFVAFNADYHAPRHHPPKNN</sequence>
<dbReference type="InterPro" id="IPR038804">
    <property type="entry name" value="RGF3"/>
</dbReference>
<dbReference type="Proteomes" id="UP000827721">
    <property type="component" value="Unassembled WGS sequence"/>
</dbReference>
<keyword evidence="1" id="KW-0732">Signal</keyword>
<keyword evidence="3" id="KW-1185">Reference proteome</keyword>
<dbReference type="EMBL" id="JAFEMO010000005">
    <property type="protein sequence ID" value="KAH7569937.1"/>
    <property type="molecule type" value="Genomic_DNA"/>
</dbReference>
<name>A0ABQ8I0H1_9ROSI</name>
<dbReference type="PANTHER" id="PTHR36313">
    <property type="entry name" value="ROOT MERISTEM GROWTH FACTOR 2"/>
    <property type="match status" value="1"/>
</dbReference>
<feature type="signal peptide" evidence="1">
    <location>
        <begin position="1"/>
        <end position="25"/>
    </location>
</feature>
<reference evidence="2 3" key="1">
    <citation type="submission" date="2021-02" db="EMBL/GenBank/DDBJ databases">
        <title>Plant Genome Project.</title>
        <authorList>
            <person name="Zhang R.-G."/>
        </authorList>
    </citation>
    <scope>NUCLEOTIDE SEQUENCE [LARGE SCALE GENOMIC DNA]</scope>
    <source>
        <tissue evidence="2">Leaves</tissue>
    </source>
</reference>
<organism evidence="2 3">
    <name type="scientific">Xanthoceras sorbifolium</name>
    <dbReference type="NCBI Taxonomy" id="99658"/>
    <lineage>
        <taxon>Eukaryota</taxon>
        <taxon>Viridiplantae</taxon>
        <taxon>Streptophyta</taxon>
        <taxon>Embryophyta</taxon>
        <taxon>Tracheophyta</taxon>
        <taxon>Spermatophyta</taxon>
        <taxon>Magnoliopsida</taxon>
        <taxon>eudicotyledons</taxon>
        <taxon>Gunneridae</taxon>
        <taxon>Pentapetalae</taxon>
        <taxon>rosids</taxon>
        <taxon>malvids</taxon>
        <taxon>Sapindales</taxon>
        <taxon>Sapindaceae</taxon>
        <taxon>Xanthoceroideae</taxon>
        <taxon>Xanthoceras</taxon>
    </lineage>
</organism>
<evidence type="ECO:0000313" key="2">
    <source>
        <dbReference type="EMBL" id="KAH7569937.1"/>
    </source>
</evidence>
<dbReference type="PANTHER" id="PTHR36313:SF1">
    <property type="entry name" value="PROTEIN GOLVEN 11-RELATED"/>
    <property type="match status" value="1"/>
</dbReference>
<feature type="chain" id="PRO_5047323275" evidence="1">
    <location>
        <begin position="26"/>
        <end position="140"/>
    </location>
</feature>
<proteinExistence type="predicted"/>
<comment type="caution">
    <text evidence="2">The sequence shown here is derived from an EMBL/GenBank/DDBJ whole genome shotgun (WGS) entry which is preliminary data.</text>
</comment>
<evidence type="ECO:0000313" key="3">
    <source>
        <dbReference type="Proteomes" id="UP000827721"/>
    </source>
</evidence>
<protein>
    <submittedName>
        <fullName evidence="2">Uncharacterized protein</fullName>
    </submittedName>
</protein>
<gene>
    <name evidence="2" type="ORF">JRO89_XS05G0021100</name>
</gene>
<evidence type="ECO:0000256" key="1">
    <source>
        <dbReference type="SAM" id="SignalP"/>
    </source>
</evidence>